<dbReference type="Gene3D" id="3.40.50.2300">
    <property type="match status" value="1"/>
</dbReference>
<evidence type="ECO:0000256" key="1">
    <source>
        <dbReference type="ARBA" id="ARBA00022553"/>
    </source>
</evidence>
<dbReference type="PROSITE" id="PS50043">
    <property type="entry name" value="HTH_LUXR_2"/>
    <property type="match status" value="1"/>
</dbReference>
<evidence type="ECO:0000256" key="2">
    <source>
        <dbReference type="ARBA" id="ARBA00023125"/>
    </source>
</evidence>
<sequence length="225" mass="25081">MTLSMYRGPALARKSPRNPIRVALLDDHEFILKGLVSHLRQVSAVTVVGSHRCSRTLRAMLAETPVDIVLLDYSLASDDLDGMALIKALRLRYPELRILVVSGHCQHVTVNMLLREGANGFFAKHQEAVEMAEAITRVMAGETYLPPFLTAVTPARRSSPLSPREWEVIRCFLDGMSVSQIAAKFNRSLKTISTQKSTAYKKLGIQSDAELFKMRDQVLQARSMA</sequence>
<dbReference type="AlphaFoldDB" id="A0A1I2J5F6"/>
<dbReference type="Gene3D" id="1.10.10.10">
    <property type="entry name" value="Winged helix-like DNA-binding domain superfamily/Winged helix DNA-binding domain"/>
    <property type="match status" value="1"/>
</dbReference>
<dbReference type="InterPro" id="IPR016032">
    <property type="entry name" value="Sig_transdc_resp-reg_C-effctor"/>
</dbReference>
<name>A0A1I2J5F6_9GAMM</name>
<keyword evidence="2" id="KW-0238">DNA-binding</keyword>
<dbReference type="GO" id="GO:0000160">
    <property type="term" value="P:phosphorelay signal transduction system"/>
    <property type="evidence" value="ECO:0007669"/>
    <property type="project" value="InterPro"/>
</dbReference>
<evidence type="ECO:0000256" key="3">
    <source>
        <dbReference type="PROSITE-ProRule" id="PRU00169"/>
    </source>
</evidence>
<keyword evidence="7" id="KW-1185">Reference proteome</keyword>
<proteinExistence type="predicted"/>
<dbReference type="Proteomes" id="UP000199477">
    <property type="component" value="Unassembled WGS sequence"/>
</dbReference>
<dbReference type="PROSITE" id="PS50110">
    <property type="entry name" value="RESPONSE_REGULATORY"/>
    <property type="match status" value="1"/>
</dbReference>
<dbReference type="SMART" id="SM00448">
    <property type="entry name" value="REC"/>
    <property type="match status" value="1"/>
</dbReference>
<dbReference type="SMART" id="SM00421">
    <property type="entry name" value="HTH_LUXR"/>
    <property type="match status" value="1"/>
</dbReference>
<evidence type="ECO:0000259" key="4">
    <source>
        <dbReference type="PROSITE" id="PS50043"/>
    </source>
</evidence>
<dbReference type="InterPro" id="IPR001789">
    <property type="entry name" value="Sig_transdc_resp-reg_receiver"/>
</dbReference>
<dbReference type="InterPro" id="IPR011006">
    <property type="entry name" value="CheY-like_superfamily"/>
</dbReference>
<protein>
    <submittedName>
        <fullName evidence="6">Two-component system, NarL family, captular synthesis response regulator RcsB</fullName>
    </submittedName>
</protein>
<organism evidence="6 7">
    <name type="scientific">Dyella marensis</name>
    <dbReference type="NCBI Taxonomy" id="500610"/>
    <lineage>
        <taxon>Bacteria</taxon>
        <taxon>Pseudomonadati</taxon>
        <taxon>Pseudomonadota</taxon>
        <taxon>Gammaproteobacteria</taxon>
        <taxon>Lysobacterales</taxon>
        <taxon>Rhodanobacteraceae</taxon>
        <taxon>Dyella</taxon>
    </lineage>
</organism>
<dbReference type="Pfam" id="PF00072">
    <property type="entry name" value="Response_reg"/>
    <property type="match status" value="1"/>
</dbReference>
<feature type="domain" description="Response regulatory" evidence="5">
    <location>
        <begin position="21"/>
        <end position="139"/>
    </location>
</feature>
<feature type="modified residue" description="4-aspartylphosphate" evidence="3">
    <location>
        <position position="72"/>
    </location>
</feature>
<feature type="domain" description="HTH luxR-type" evidence="4">
    <location>
        <begin position="154"/>
        <end position="219"/>
    </location>
</feature>
<dbReference type="CDD" id="cd17535">
    <property type="entry name" value="REC_NarL-like"/>
    <property type="match status" value="1"/>
</dbReference>
<dbReference type="EMBL" id="FONH01000021">
    <property type="protein sequence ID" value="SFF49248.1"/>
    <property type="molecule type" value="Genomic_DNA"/>
</dbReference>
<evidence type="ECO:0000259" key="5">
    <source>
        <dbReference type="PROSITE" id="PS50110"/>
    </source>
</evidence>
<dbReference type="InterPro" id="IPR000792">
    <property type="entry name" value="Tscrpt_reg_LuxR_C"/>
</dbReference>
<dbReference type="STRING" id="500610.SAMN02799615_03818"/>
<dbReference type="PRINTS" id="PR00038">
    <property type="entry name" value="HTHLUXR"/>
</dbReference>
<evidence type="ECO:0000313" key="6">
    <source>
        <dbReference type="EMBL" id="SFF49248.1"/>
    </source>
</evidence>
<reference evidence="7" key="1">
    <citation type="submission" date="2016-10" db="EMBL/GenBank/DDBJ databases">
        <authorList>
            <person name="Varghese N."/>
            <person name="Submissions S."/>
        </authorList>
    </citation>
    <scope>NUCLEOTIDE SEQUENCE [LARGE SCALE GENOMIC DNA]</scope>
    <source>
        <strain evidence="7">UNC178MFTsu3.1</strain>
    </source>
</reference>
<dbReference type="SUPFAM" id="SSF46894">
    <property type="entry name" value="C-terminal effector domain of the bipartite response regulators"/>
    <property type="match status" value="1"/>
</dbReference>
<dbReference type="InterPro" id="IPR039420">
    <property type="entry name" value="WalR-like"/>
</dbReference>
<dbReference type="Pfam" id="PF00196">
    <property type="entry name" value="GerE"/>
    <property type="match status" value="1"/>
</dbReference>
<gene>
    <name evidence="6" type="ORF">SAMN02799615_03818</name>
</gene>
<dbReference type="RefSeq" id="WP_197022875.1">
    <property type="nucleotide sequence ID" value="NZ_FONH01000021.1"/>
</dbReference>
<evidence type="ECO:0000313" key="7">
    <source>
        <dbReference type="Proteomes" id="UP000199477"/>
    </source>
</evidence>
<dbReference type="CDD" id="cd06170">
    <property type="entry name" value="LuxR_C_like"/>
    <property type="match status" value="1"/>
</dbReference>
<dbReference type="PANTHER" id="PTHR43214">
    <property type="entry name" value="TWO-COMPONENT RESPONSE REGULATOR"/>
    <property type="match status" value="1"/>
</dbReference>
<dbReference type="GO" id="GO:0006355">
    <property type="term" value="P:regulation of DNA-templated transcription"/>
    <property type="evidence" value="ECO:0007669"/>
    <property type="project" value="InterPro"/>
</dbReference>
<dbReference type="SUPFAM" id="SSF52172">
    <property type="entry name" value="CheY-like"/>
    <property type="match status" value="1"/>
</dbReference>
<dbReference type="GO" id="GO:0003677">
    <property type="term" value="F:DNA binding"/>
    <property type="evidence" value="ECO:0007669"/>
    <property type="project" value="UniProtKB-KW"/>
</dbReference>
<dbReference type="InterPro" id="IPR058245">
    <property type="entry name" value="NreC/VraR/RcsB-like_REC"/>
</dbReference>
<keyword evidence="1 3" id="KW-0597">Phosphoprotein</keyword>
<accession>A0A1I2J5F6</accession>
<dbReference type="PANTHER" id="PTHR43214:SF17">
    <property type="entry name" value="TRANSCRIPTIONAL REGULATORY PROTEIN RCSB"/>
    <property type="match status" value="1"/>
</dbReference>
<dbReference type="InterPro" id="IPR036388">
    <property type="entry name" value="WH-like_DNA-bd_sf"/>
</dbReference>